<evidence type="ECO:0000256" key="7">
    <source>
        <dbReference type="ARBA" id="ARBA00023136"/>
    </source>
</evidence>
<feature type="transmembrane region" description="Helical" evidence="10">
    <location>
        <begin position="219"/>
        <end position="238"/>
    </location>
</feature>
<feature type="transmembrane region" description="Helical" evidence="10">
    <location>
        <begin position="434"/>
        <end position="457"/>
    </location>
</feature>
<dbReference type="InterPro" id="IPR004117">
    <property type="entry name" value="7tm6_olfct_rcpt"/>
</dbReference>
<keyword evidence="2" id="KW-1003">Cell membrane</keyword>
<evidence type="ECO:0000256" key="1">
    <source>
        <dbReference type="ARBA" id="ARBA00004651"/>
    </source>
</evidence>
<accession>A0A195DNU2</accession>
<feature type="transmembrane region" description="Helical" evidence="10">
    <location>
        <begin position="477"/>
        <end position="499"/>
    </location>
</feature>
<keyword evidence="9" id="KW-0807">Transducer</keyword>
<feature type="transmembrane region" description="Helical" evidence="10">
    <location>
        <begin position="332"/>
        <end position="350"/>
    </location>
</feature>
<dbReference type="STRING" id="471704.A0A195DNU2"/>
<protein>
    <submittedName>
        <fullName evidence="11">Uncharacterized protein</fullName>
    </submittedName>
</protein>
<dbReference type="GO" id="GO:0004984">
    <property type="term" value="F:olfactory receptor activity"/>
    <property type="evidence" value="ECO:0007669"/>
    <property type="project" value="InterPro"/>
</dbReference>
<dbReference type="EMBL" id="KQ980724">
    <property type="protein sequence ID" value="KYN14154.1"/>
    <property type="molecule type" value="Genomic_DNA"/>
</dbReference>
<dbReference type="PANTHER" id="PTHR21137">
    <property type="entry name" value="ODORANT RECEPTOR"/>
    <property type="match status" value="1"/>
</dbReference>
<dbReference type="PANTHER" id="PTHR21137:SF35">
    <property type="entry name" value="ODORANT RECEPTOR 19A-RELATED"/>
    <property type="match status" value="1"/>
</dbReference>
<keyword evidence="5" id="KW-0552">Olfaction</keyword>
<evidence type="ECO:0000313" key="11">
    <source>
        <dbReference type="EMBL" id="KYN14154.1"/>
    </source>
</evidence>
<dbReference type="GO" id="GO:0005886">
    <property type="term" value="C:plasma membrane"/>
    <property type="evidence" value="ECO:0007669"/>
    <property type="project" value="UniProtKB-SubCell"/>
</dbReference>
<evidence type="ECO:0000256" key="9">
    <source>
        <dbReference type="ARBA" id="ARBA00023224"/>
    </source>
</evidence>
<feature type="non-terminal residue" evidence="11">
    <location>
        <position position="1"/>
    </location>
</feature>
<comment type="subcellular location">
    <subcellularLocation>
        <location evidence="1">Cell membrane</location>
        <topology evidence="1">Multi-pass membrane protein</topology>
    </subcellularLocation>
</comment>
<dbReference type="GO" id="GO:0007165">
    <property type="term" value="P:signal transduction"/>
    <property type="evidence" value="ECO:0007669"/>
    <property type="project" value="UniProtKB-KW"/>
</dbReference>
<evidence type="ECO:0000256" key="6">
    <source>
        <dbReference type="ARBA" id="ARBA00022989"/>
    </source>
</evidence>
<name>A0A195DNU2_9HYME</name>
<evidence type="ECO:0000256" key="5">
    <source>
        <dbReference type="ARBA" id="ARBA00022725"/>
    </source>
</evidence>
<feature type="transmembrane region" description="Helical" evidence="10">
    <location>
        <begin position="189"/>
        <end position="213"/>
    </location>
</feature>
<evidence type="ECO:0000256" key="10">
    <source>
        <dbReference type="SAM" id="Phobius"/>
    </source>
</evidence>
<evidence type="ECO:0000256" key="2">
    <source>
        <dbReference type="ARBA" id="ARBA00022475"/>
    </source>
</evidence>
<keyword evidence="7 10" id="KW-0472">Membrane</keyword>
<reference evidence="11 12" key="1">
    <citation type="submission" date="2015-09" db="EMBL/GenBank/DDBJ databases">
        <title>Trachymyrmex cornetzi WGS genome.</title>
        <authorList>
            <person name="Nygaard S."/>
            <person name="Hu H."/>
            <person name="Boomsma J."/>
            <person name="Zhang G."/>
        </authorList>
    </citation>
    <scope>NUCLEOTIDE SEQUENCE [LARGE SCALE GENOMIC DNA]</scope>
    <source>
        <strain evidence="11">Tcor2-1</strain>
        <tissue evidence="11">Whole body</tissue>
    </source>
</reference>
<organism evidence="11 12">
    <name type="scientific">Trachymyrmex cornetzi</name>
    <dbReference type="NCBI Taxonomy" id="471704"/>
    <lineage>
        <taxon>Eukaryota</taxon>
        <taxon>Metazoa</taxon>
        <taxon>Ecdysozoa</taxon>
        <taxon>Arthropoda</taxon>
        <taxon>Hexapoda</taxon>
        <taxon>Insecta</taxon>
        <taxon>Pterygota</taxon>
        <taxon>Neoptera</taxon>
        <taxon>Endopterygota</taxon>
        <taxon>Hymenoptera</taxon>
        <taxon>Apocrita</taxon>
        <taxon>Aculeata</taxon>
        <taxon>Formicoidea</taxon>
        <taxon>Formicidae</taxon>
        <taxon>Myrmicinae</taxon>
        <taxon>Trachymyrmex</taxon>
    </lineage>
</organism>
<feature type="transmembrane region" description="Helical" evidence="10">
    <location>
        <begin position="585"/>
        <end position="605"/>
    </location>
</feature>
<gene>
    <name evidence="11" type="ORF">ALC57_13739</name>
</gene>
<feature type="transmembrane region" description="Helical" evidence="10">
    <location>
        <begin position="86"/>
        <end position="108"/>
    </location>
</feature>
<keyword evidence="8" id="KW-0675">Receptor</keyword>
<sequence>QIKHLLSLIDYHWRVFTHFSEVKIMHEYTLLGRKMSLSYAGAMFSLMILYLMVPLIVPILNFLKPLNTSRPYIYLFDVDYSFDREIYYYPILVHTYIIVILAMTSMVINDTSYISLTQHACGLFAAIGHRLENLTLTINLKKSSFVKDVKVTYKCESNNDIIYHEMVLLIWKHQLSLEYVNLVESLFKIYLLIMIVMSLIGMSLIGFQIITFMDKKAEQLTYVAILIGGLIHLFILNYPGQEIMDHSADIFHKAYNMLWYRTSRRTTQLLIILLSKSFVPCTLTAGNMCVMSENRQPRDNQVGEMQSAVERYYNINKILLSKLGGWPTQSKFIKILLPTIIMSFVFSIGFLEFIRLSETWQTITEDCECFIVMIITFGAYCKLFTIVFKNKNIEHLFALIDYHWRIFTHSLEIQILHEYAIVGRKITISYAVMIYSLMSLYMLIPVTPQLLDLFIPLNKSRSYKYLFDIDYSFDRELYYYPVLLHSYLTTVLTMSLMIITDTSYMSLAQHACSLFAAVGHRLENLVSESNSKKNNYFVEDVKDVICNKSKSRDYEDQTYRELVLLLRKHQLSIEYVRLLNSLFEMYSFMLLFITIIVMSLLGIQVS</sequence>
<feature type="transmembrane region" description="Helical" evidence="10">
    <location>
        <begin position="37"/>
        <end position="60"/>
    </location>
</feature>
<keyword evidence="12" id="KW-1185">Reference proteome</keyword>
<evidence type="ECO:0000256" key="4">
    <source>
        <dbReference type="ARBA" id="ARBA00022692"/>
    </source>
</evidence>
<evidence type="ECO:0000313" key="12">
    <source>
        <dbReference type="Proteomes" id="UP000078492"/>
    </source>
</evidence>
<dbReference type="AlphaFoldDB" id="A0A195DNU2"/>
<proteinExistence type="predicted"/>
<dbReference type="Pfam" id="PF02949">
    <property type="entry name" value="7tm_6"/>
    <property type="match status" value="2"/>
</dbReference>
<dbReference type="GO" id="GO:0005549">
    <property type="term" value="F:odorant binding"/>
    <property type="evidence" value="ECO:0007669"/>
    <property type="project" value="InterPro"/>
</dbReference>
<keyword evidence="6 10" id="KW-1133">Transmembrane helix</keyword>
<evidence type="ECO:0000256" key="3">
    <source>
        <dbReference type="ARBA" id="ARBA00022606"/>
    </source>
</evidence>
<feature type="transmembrane region" description="Helical" evidence="10">
    <location>
        <begin position="370"/>
        <end position="388"/>
    </location>
</feature>
<evidence type="ECO:0000256" key="8">
    <source>
        <dbReference type="ARBA" id="ARBA00023170"/>
    </source>
</evidence>
<dbReference type="Proteomes" id="UP000078492">
    <property type="component" value="Unassembled WGS sequence"/>
</dbReference>
<keyword evidence="3" id="KW-0716">Sensory transduction</keyword>
<keyword evidence="4 10" id="KW-0812">Transmembrane</keyword>